<evidence type="ECO:0000313" key="3">
    <source>
        <dbReference type="EMBL" id="TQL56614.1"/>
    </source>
</evidence>
<dbReference type="EMBL" id="VFOR01000004">
    <property type="protein sequence ID" value="TQL56614.1"/>
    <property type="molecule type" value="Genomic_DNA"/>
</dbReference>
<sequence>MRDERGVPVRDERGSAALETVILVPGFMLFIALMVAGARLHLARGEVVDAAAGGARAASLEVSAAAASRAAREHVVRELHGTCSPVVATDTVQFARPVGTAARVSVQVRCEVGFTDVVLPGLPGRIVVTGEADQILDSYRRRR</sequence>
<feature type="domain" description="TadE-like" evidence="2">
    <location>
        <begin position="14"/>
        <end position="56"/>
    </location>
</feature>
<keyword evidence="1" id="KW-0472">Membrane</keyword>
<evidence type="ECO:0000259" key="2">
    <source>
        <dbReference type="Pfam" id="PF07811"/>
    </source>
</evidence>
<gene>
    <name evidence="3" type="ORF">FB460_2507</name>
</gene>
<protein>
    <submittedName>
        <fullName evidence="3">TadE-like protein</fullName>
    </submittedName>
</protein>
<keyword evidence="4" id="KW-1185">Reference proteome</keyword>
<comment type="caution">
    <text evidence="3">The sequence shown here is derived from an EMBL/GenBank/DDBJ whole genome shotgun (WGS) entry which is preliminary data.</text>
</comment>
<evidence type="ECO:0000313" key="4">
    <source>
        <dbReference type="Proteomes" id="UP000316196"/>
    </source>
</evidence>
<dbReference type="InterPro" id="IPR012495">
    <property type="entry name" value="TadE-like_dom"/>
</dbReference>
<dbReference type="Pfam" id="PF07811">
    <property type="entry name" value="TadE"/>
    <property type="match status" value="1"/>
</dbReference>
<accession>A0A542Z8F0</accession>
<organism evidence="3 4">
    <name type="scientific">Propioniferax innocua</name>
    <dbReference type="NCBI Taxonomy" id="1753"/>
    <lineage>
        <taxon>Bacteria</taxon>
        <taxon>Bacillati</taxon>
        <taxon>Actinomycetota</taxon>
        <taxon>Actinomycetes</taxon>
        <taxon>Propionibacteriales</taxon>
        <taxon>Propionibacteriaceae</taxon>
        <taxon>Propioniferax</taxon>
    </lineage>
</organism>
<keyword evidence="1" id="KW-1133">Transmembrane helix</keyword>
<name>A0A542Z8F0_9ACTN</name>
<dbReference type="AlphaFoldDB" id="A0A542Z8F0"/>
<reference evidence="3 4" key="1">
    <citation type="submission" date="2019-06" db="EMBL/GenBank/DDBJ databases">
        <title>Sequencing the genomes of 1000 actinobacteria strains.</title>
        <authorList>
            <person name="Klenk H.-P."/>
        </authorList>
    </citation>
    <scope>NUCLEOTIDE SEQUENCE [LARGE SCALE GENOMIC DNA]</scope>
    <source>
        <strain evidence="3 4">DSM 8251</strain>
    </source>
</reference>
<evidence type="ECO:0000256" key="1">
    <source>
        <dbReference type="SAM" id="Phobius"/>
    </source>
</evidence>
<proteinExistence type="predicted"/>
<dbReference type="Proteomes" id="UP000316196">
    <property type="component" value="Unassembled WGS sequence"/>
</dbReference>
<keyword evidence="1" id="KW-0812">Transmembrane</keyword>
<feature type="transmembrane region" description="Helical" evidence="1">
    <location>
        <begin position="20"/>
        <end position="38"/>
    </location>
</feature>